<evidence type="ECO:0000313" key="2">
    <source>
        <dbReference type="EMBL" id="MFF3573861.1"/>
    </source>
</evidence>
<dbReference type="Proteomes" id="UP001601992">
    <property type="component" value="Unassembled WGS sequence"/>
</dbReference>
<evidence type="ECO:0000259" key="1">
    <source>
        <dbReference type="Pfam" id="PF13518"/>
    </source>
</evidence>
<name>A0ABW6SFD0_9NOCA</name>
<protein>
    <submittedName>
        <fullName evidence="2">Transposase</fullName>
    </submittedName>
</protein>
<dbReference type="RefSeq" id="WP_169541954.1">
    <property type="nucleotide sequence ID" value="NZ_JBIAQY010000022.1"/>
</dbReference>
<feature type="domain" description="Insertion element IS150 protein InsJ-like helix-turn-helix" evidence="1">
    <location>
        <begin position="42"/>
        <end position="93"/>
    </location>
</feature>
<dbReference type="Pfam" id="PF13518">
    <property type="entry name" value="HTH_28"/>
    <property type="match status" value="1"/>
</dbReference>
<comment type="caution">
    <text evidence="2">The sequence shown here is derived from an EMBL/GenBank/DDBJ whole genome shotgun (WGS) entry which is preliminary data.</text>
</comment>
<evidence type="ECO:0000313" key="3">
    <source>
        <dbReference type="Proteomes" id="UP001601992"/>
    </source>
</evidence>
<organism evidence="2 3">
    <name type="scientific">Nocardia jiangxiensis</name>
    <dbReference type="NCBI Taxonomy" id="282685"/>
    <lineage>
        <taxon>Bacteria</taxon>
        <taxon>Bacillati</taxon>
        <taxon>Actinomycetota</taxon>
        <taxon>Actinomycetes</taxon>
        <taxon>Mycobacteriales</taxon>
        <taxon>Nocardiaceae</taxon>
        <taxon>Nocardia</taxon>
    </lineage>
</organism>
<reference evidence="2 3" key="1">
    <citation type="submission" date="2024-10" db="EMBL/GenBank/DDBJ databases">
        <title>The Natural Products Discovery Center: Release of the First 8490 Sequenced Strains for Exploring Actinobacteria Biosynthetic Diversity.</title>
        <authorList>
            <person name="Kalkreuter E."/>
            <person name="Kautsar S.A."/>
            <person name="Yang D."/>
            <person name="Bader C.D."/>
            <person name="Teijaro C.N."/>
            <person name="Fluegel L."/>
            <person name="Davis C.M."/>
            <person name="Simpson J.R."/>
            <person name="Lauterbach L."/>
            <person name="Steele A.D."/>
            <person name="Gui C."/>
            <person name="Meng S."/>
            <person name="Li G."/>
            <person name="Viehrig K."/>
            <person name="Ye F."/>
            <person name="Su P."/>
            <person name="Kiefer A.F."/>
            <person name="Nichols A."/>
            <person name="Cepeda A.J."/>
            <person name="Yan W."/>
            <person name="Fan B."/>
            <person name="Jiang Y."/>
            <person name="Adhikari A."/>
            <person name="Zheng C.-J."/>
            <person name="Schuster L."/>
            <person name="Cowan T.M."/>
            <person name="Smanski M.J."/>
            <person name="Chevrette M.G."/>
            <person name="De Carvalho L.P.S."/>
            <person name="Shen B."/>
        </authorList>
    </citation>
    <scope>NUCLEOTIDE SEQUENCE [LARGE SCALE GENOMIC DNA]</scope>
    <source>
        <strain evidence="2 3">NPDC002593</strain>
    </source>
</reference>
<dbReference type="InterPro" id="IPR055247">
    <property type="entry name" value="InsJ-like_HTH"/>
</dbReference>
<dbReference type="InterPro" id="IPR009057">
    <property type="entry name" value="Homeodomain-like_sf"/>
</dbReference>
<accession>A0ABW6SFD0</accession>
<gene>
    <name evidence="2" type="ORF">ACFYXQ_39540</name>
</gene>
<sequence>MLPVEVVLVARKPDVFVRQVTPEEGRKLAQIARRSKVPVRMRRAVVVMASAQHQPVGLIAKLMQVSEAYVRQVIHDFNEKGFDALDPNWSGGRPAKTDQAARDRICQIARCPETWAGRSRRGVCRNWRKCCGSTRSPTSAAKRSGRS</sequence>
<proteinExistence type="predicted"/>
<dbReference type="EMBL" id="JBIAQY010000022">
    <property type="protein sequence ID" value="MFF3573861.1"/>
    <property type="molecule type" value="Genomic_DNA"/>
</dbReference>
<keyword evidence="3" id="KW-1185">Reference proteome</keyword>
<dbReference type="SUPFAM" id="SSF46689">
    <property type="entry name" value="Homeodomain-like"/>
    <property type="match status" value="1"/>
</dbReference>